<dbReference type="PANTHER" id="PTHR21398">
    <property type="entry name" value="AGAP007094-PA"/>
    <property type="match status" value="1"/>
</dbReference>
<dbReference type="AlphaFoldDB" id="A0A9N9QSM0"/>
<sequence length="439" mass="50764">MNALLIIFVIILTKTDYLKANLQDDINSKLKKGKSTTLSRQRRYLTFPEGSSFQVVFDFTVPSVAIEGNVFTFGNTAAMAWELPSKPITFDGKRKDDEKPEITTSEPIPEYLDHDPATDPKWAPPMVWDYSDNLNWATDTDRVYSNPYQHQQFHDNYNGYYNNNPSRFWSRTNYGRSMSQPAPLKSKSYATEAHHIHRRSKRELYKRVEKLLTAMTRDGKVCVLKAICQVHKLPEEKGTMWEEIVKAIFKSRYDKYPEEDHYDKAANENHDCDEMYPSCDGHVLSFGTPIPDLLMPSTTLGYFMRGIYSVPKNDSSVYTHPNLTDISRSAPITRWDIYHALEKDSEIRGHGGRHCVLRAICEAAEVPMDHHHGFFEEVFHTIFTPSTTNETIRNHSDNEYLAAHELGKNSERICKRLFPECKVTFLDLFSQLFTNFDND</sequence>
<feature type="chain" id="PRO_5040245079" evidence="2">
    <location>
        <begin position="21"/>
        <end position="439"/>
    </location>
</feature>
<proteinExistence type="predicted"/>
<evidence type="ECO:0000313" key="4">
    <source>
        <dbReference type="Proteomes" id="UP001152799"/>
    </source>
</evidence>
<feature type="compositionally biased region" description="Basic and acidic residues" evidence="1">
    <location>
        <begin position="92"/>
        <end position="101"/>
    </location>
</feature>
<gene>
    <name evidence="3" type="ORF">CEUTPL_LOCUS12999</name>
</gene>
<reference evidence="3" key="1">
    <citation type="submission" date="2022-01" db="EMBL/GenBank/DDBJ databases">
        <authorList>
            <person name="King R."/>
        </authorList>
    </citation>
    <scope>NUCLEOTIDE SEQUENCE</scope>
</reference>
<name>A0A9N9QSM0_9CUCU</name>
<keyword evidence="4" id="KW-1185">Reference proteome</keyword>
<feature type="signal peptide" evidence="2">
    <location>
        <begin position="1"/>
        <end position="20"/>
    </location>
</feature>
<dbReference type="SMART" id="SM00718">
    <property type="entry name" value="DM4_12"/>
    <property type="match status" value="2"/>
</dbReference>
<evidence type="ECO:0000313" key="3">
    <source>
        <dbReference type="EMBL" id="CAG9772593.1"/>
    </source>
</evidence>
<dbReference type="EMBL" id="OU892284">
    <property type="protein sequence ID" value="CAG9772593.1"/>
    <property type="molecule type" value="Genomic_DNA"/>
</dbReference>
<dbReference type="OrthoDB" id="8186940at2759"/>
<dbReference type="Pfam" id="PF07841">
    <property type="entry name" value="DM4_12"/>
    <property type="match status" value="2"/>
</dbReference>
<feature type="region of interest" description="Disordered" evidence="1">
    <location>
        <begin position="92"/>
        <end position="115"/>
    </location>
</feature>
<dbReference type="InterPro" id="IPR006631">
    <property type="entry name" value="DM4_12"/>
</dbReference>
<evidence type="ECO:0000256" key="2">
    <source>
        <dbReference type="SAM" id="SignalP"/>
    </source>
</evidence>
<dbReference type="PANTHER" id="PTHR21398:SF1">
    <property type="entry name" value="FI03705P"/>
    <property type="match status" value="1"/>
</dbReference>
<dbReference type="Proteomes" id="UP001152799">
    <property type="component" value="Chromosome 8"/>
</dbReference>
<accession>A0A9N9QSM0</accession>
<organism evidence="3 4">
    <name type="scientific">Ceutorhynchus assimilis</name>
    <name type="common">cabbage seed weevil</name>
    <dbReference type="NCBI Taxonomy" id="467358"/>
    <lineage>
        <taxon>Eukaryota</taxon>
        <taxon>Metazoa</taxon>
        <taxon>Ecdysozoa</taxon>
        <taxon>Arthropoda</taxon>
        <taxon>Hexapoda</taxon>
        <taxon>Insecta</taxon>
        <taxon>Pterygota</taxon>
        <taxon>Neoptera</taxon>
        <taxon>Endopterygota</taxon>
        <taxon>Coleoptera</taxon>
        <taxon>Polyphaga</taxon>
        <taxon>Cucujiformia</taxon>
        <taxon>Curculionidae</taxon>
        <taxon>Ceutorhynchinae</taxon>
        <taxon>Ceutorhynchus</taxon>
    </lineage>
</organism>
<protein>
    <submittedName>
        <fullName evidence="3">Uncharacterized protein</fullName>
    </submittedName>
</protein>
<evidence type="ECO:0000256" key="1">
    <source>
        <dbReference type="SAM" id="MobiDB-lite"/>
    </source>
</evidence>
<keyword evidence="2" id="KW-0732">Signal</keyword>